<dbReference type="Proteomes" id="UP001197609">
    <property type="component" value="Unassembled WGS sequence"/>
</dbReference>
<proteinExistence type="predicted"/>
<dbReference type="GO" id="GO:0006310">
    <property type="term" value="P:DNA recombination"/>
    <property type="evidence" value="ECO:0007669"/>
    <property type="project" value="UniProtKB-KW"/>
</dbReference>
<comment type="caution">
    <text evidence="3">The sequence shown here is derived from an EMBL/GenBank/DDBJ whole genome shotgun (WGS) entry which is preliminary data.</text>
</comment>
<gene>
    <name evidence="3" type="ORF">K8G79_12845</name>
</gene>
<dbReference type="InterPro" id="IPR011010">
    <property type="entry name" value="DNA_brk_join_enz"/>
</dbReference>
<dbReference type="InterPro" id="IPR013762">
    <property type="entry name" value="Integrase-like_cat_sf"/>
</dbReference>
<dbReference type="Pfam" id="PF00589">
    <property type="entry name" value="Phage_integrase"/>
    <property type="match status" value="1"/>
</dbReference>
<dbReference type="GO" id="GO:0003677">
    <property type="term" value="F:DNA binding"/>
    <property type="evidence" value="ECO:0007669"/>
    <property type="project" value="InterPro"/>
</dbReference>
<keyword evidence="1" id="KW-0233">DNA recombination</keyword>
<accession>A0AAJ1AMD1</accession>
<sequence length="63" mass="7077">MISQAGEGSPYHVLRHSMVTHVPDGGSDIRKVQELLDHRDVRTTMIYDLYAGPESGWTGDQQH</sequence>
<reference evidence="3 4" key="1">
    <citation type="journal article" date="2021" name="bioRxiv">
        <title>Unraveling nitrogen, sulfur and carbon metabolic pathways and microbial community transcriptional responses to substrate deprivation and toxicity stresses in a bioreactor mimicking anoxic brackish coastal sediment conditions.</title>
        <authorList>
            <person name="Martins P.D."/>
            <person name="Echeveste M.J."/>
            <person name="Arshad A."/>
            <person name="Kurth J."/>
            <person name="Ouboter H."/>
            <person name="Jetten M.S.M."/>
            <person name="Welte C.U."/>
        </authorList>
    </citation>
    <scope>NUCLEOTIDE SEQUENCE [LARGE SCALE GENOMIC DNA]</scope>
    <source>
        <strain evidence="3">MAG_38</strain>
    </source>
</reference>
<protein>
    <submittedName>
        <fullName evidence="3">Tyrosine-type recombinase/integrase</fullName>
    </submittedName>
</protein>
<evidence type="ECO:0000259" key="2">
    <source>
        <dbReference type="Pfam" id="PF00589"/>
    </source>
</evidence>
<dbReference type="InterPro" id="IPR002104">
    <property type="entry name" value="Integrase_catalytic"/>
</dbReference>
<evidence type="ECO:0000313" key="4">
    <source>
        <dbReference type="Proteomes" id="UP001197609"/>
    </source>
</evidence>
<dbReference type="SUPFAM" id="SSF56349">
    <property type="entry name" value="DNA breaking-rejoining enzymes"/>
    <property type="match status" value="1"/>
</dbReference>
<name>A0AAJ1AMD1_9BACT</name>
<evidence type="ECO:0000313" key="3">
    <source>
        <dbReference type="EMBL" id="MBZ0160997.1"/>
    </source>
</evidence>
<dbReference type="Gene3D" id="1.10.443.10">
    <property type="entry name" value="Intergrase catalytic core"/>
    <property type="match status" value="1"/>
</dbReference>
<dbReference type="AlphaFoldDB" id="A0AAJ1AMD1"/>
<feature type="domain" description="Tyr recombinase" evidence="2">
    <location>
        <begin position="12"/>
        <end position="47"/>
    </location>
</feature>
<evidence type="ECO:0000256" key="1">
    <source>
        <dbReference type="ARBA" id="ARBA00023172"/>
    </source>
</evidence>
<dbReference type="GO" id="GO:0015074">
    <property type="term" value="P:DNA integration"/>
    <property type="evidence" value="ECO:0007669"/>
    <property type="project" value="InterPro"/>
</dbReference>
<organism evidence="3 4">
    <name type="scientific">Candidatus Methylomirabilis tolerans</name>
    <dbReference type="NCBI Taxonomy" id="3123416"/>
    <lineage>
        <taxon>Bacteria</taxon>
        <taxon>Candidatus Methylomirabilota</taxon>
        <taxon>Candidatus Methylomirabilia</taxon>
        <taxon>Candidatus Methylomirabilales</taxon>
        <taxon>Candidatus Methylomirabilaceae</taxon>
        <taxon>Candidatus Methylomirabilis</taxon>
    </lineage>
</organism>
<dbReference type="EMBL" id="JAIOIU010000162">
    <property type="protein sequence ID" value="MBZ0160997.1"/>
    <property type="molecule type" value="Genomic_DNA"/>
</dbReference>